<evidence type="ECO:0000313" key="2">
    <source>
        <dbReference type="Proteomes" id="UP000201216"/>
    </source>
</evidence>
<dbReference type="Proteomes" id="UP000201216">
    <property type="component" value="Segment"/>
</dbReference>
<dbReference type="OrthoDB" id="780at10239"/>
<gene>
    <name evidence="1" type="ORF">CYZG_00058</name>
</gene>
<evidence type="ECO:0000313" key="1">
    <source>
        <dbReference type="EMBL" id="AGH57752.1"/>
    </source>
</evidence>
<dbReference type="InterPro" id="IPR058003">
    <property type="entry name" value="Phage_gp12"/>
</dbReference>
<protein>
    <submittedName>
        <fullName evidence="1">Uncharacterized protein</fullName>
    </submittedName>
</protein>
<dbReference type="EMBL" id="HQ634188">
    <property type="protein sequence ID" value="AGH57752.1"/>
    <property type="molecule type" value="Genomic_DNA"/>
</dbReference>
<accession>M4SN30</accession>
<sequence>MSTISQRIPNLLLGVSQQPDKLKFPGQVKQATNVFPDYALGLLKRPGGKFEAELYNAEARGRWFPILRDEEEKYVCQYDTTDGQFRIWSLIDGQPRAVDMGTTAATGQPSGCNITNLKSDLDVYNTAQDDTDTKLNDLNSKQATYTKTNDGQTATKVNLFDVDVTYKNGYYEESLKSGVLERIDNGQRIVKDDGTNAGSIAAGSAMPSGYSLGNERTDDYPWFKRDGYRVYEVEKEVAAAYNSTELSTANTNMGTAQTAYDNAVSTESTEKGDYDSEVTACNIGSSNIPASAYLKDAAPEDIEILTINDYTFVLNKNKTTAMKTTTSAAVPNVA</sequence>
<name>M4SN30_9CAUD</name>
<organism evidence="1 2">
    <name type="scientific">Cyanophage KBS-P-1A</name>
    <dbReference type="NCBI Taxonomy" id="889951"/>
    <lineage>
        <taxon>Viruses</taxon>
        <taxon>Duplodnaviria</taxon>
        <taxon>Heunggongvirae</taxon>
        <taxon>Uroviricota</taxon>
        <taxon>Caudoviricetes</taxon>
        <taxon>Autographivirales</taxon>
        <taxon>Sednavirus</taxon>
        <taxon>Sednavirus SRIP2</taxon>
    </lineage>
</organism>
<feature type="non-terminal residue" evidence="1">
    <location>
        <position position="334"/>
    </location>
</feature>
<dbReference type="KEGG" id="vg:15013010"/>
<reference evidence="1 2" key="1">
    <citation type="submission" date="2010-11" db="EMBL/GenBank/DDBJ databases">
        <title>The Genome Sequence of Cyanophage KBS-P-1A.</title>
        <authorList>
            <consortium name="The Broad Institute Genome Sequencing Platform"/>
            <person name="Henn M.R."/>
            <person name="Lennon J."/>
            <person name="Levin J."/>
            <person name="Malboeuf C."/>
            <person name="Casali M."/>
            <person name="Russ C."/>
            <person name="Lennon N."/>
            <person name="Chapman S.B."/>
            <person name="Erlich R."/>
            <person name="Young S.K."/>
            <person name="Yandava C."/>
            <person name="Zeng Q."/>
            <person name="Alvarado L."/>
            <person name="Anderson S."/>
            <person name="Berlin A."/>
            <person name="Chen Z."/>
            <person name="Freedman E."/>
            <person name="Gellesch M."/>
            <person name="Goldberg J."/>
            <person name="Green L."/>
            <person name="Griggs A."/>
            <person name="Gujja S."/>
            <person name="Heilman E.R."/>
            <person name="Heiman D."/>
            <person name="Hollinger A."/>
            <person name="Howarth C."/>
            <person name="Larson L."/>
            <person name="Mehta T."/>
            <person name="Pearson M."/>
            <person name="Roberts A."/>
            <person name="Ryan E."/>
            <person name="Saif S."/>
            <person name="Shea T."/>
            <person name="Shenoy N."/>
            <person name="Sisk P."/>
            <person name="Stolte C."/>
            <person name="Sykes S."/>
            <person name="White J."/>
            <person name="Haas B."/>
            <person name="Nusbaum C."/>
            <person name="Birren B."/>
        </authorList>
    </citation>
    <scope>NUCLEOTIDE SEQUENCE [LARGE SCALE GENOMIC DNA]</scope>
    <source>
        <strain evidence="1 2">KBS-P-1A</strain>
    </source>
</reference>
<dbReference type="RefSeq" id="YP_007676379.1">
    <property type="nucleotide sequence ID" value="NC_020865.1"/>
</dbReference>
<dbReference type="Pfam" id="PF25675">
    <property type="entry name" value="Phage_nozzle"/>
    <property type="match status" value="1"/>
</dbReference>
<dbReference type="GeneID" id="15013010"/>
<proteinExistence type="predicted"/>